<dbReference type="InterPro" id="IPR039013">
    <property type="entry name" value="YgiF"/>
</dbReference>
<dbReference type="InterPro" id="IPR033469">
    <property type="entry name" value="CYTH-like_dom_sf"/>
</dbReference>
<protein>
    <recommendedName>
        <fullName evidence="1">CYTH domain-containing protein</fullName>
    </recommendedName>
</protein>
<dbReference type="PANTHER" id="PTHR39569">
    <property type="entry name" value="INORGANIC TRIPHOSPHATASE"/>
    <property type="match status" value="1"/>
</dbReference>
<evidence type="ECO:0000313" key="2">
    <source>
        <dbReference type="EMBL" id="GBO85969.1"/>
    </source>
</evidence>
<comment type="caution">
    <text evidence="2">The sequence shown here is derived from an EMBL/GenBank/DDBJ whole genome shotgun (WGS) entry which is preliminary data.</text>
</comment>
<dbReference type="AlphaFoldDB" id="A0A5M3PTB1"/>
<dbReference type="EMBL" id="BGZH01000004">
    <property type="protein sequence ID" value="GBO85969.1"/>
    <property type="molecule type" value="Genomic_DNA"/>
</dbReference>
<dbReference type="Pfam" id="PF01928">
    <property type="entry name" value="CYTH"/>
    <property type="match status" value="1"/>
</dbReference>
<keyword evidence="3" id="KW-1185">Reference proteome</keyword>
<feature type="domain" description="CYTH" evidence="1">
    <location>
        <begin position="4"/>
        <end position="201"/>
    </location>
</feature>
<evidence type="ECO:0000259" key="1">
    <source>
        <dbReference type="PROSITE" id="PS51707"/>
    </source>
</evidence>
<dbReference type="SUPFAM" id="SSF55154">
    <property type="entry name" value="CYTH-like phosphatases"/>
    <property type="match status" value="1"/>
</dbReference>
<reference evidence="2 3" key="1">
    <citation type="journal article" date="2019" name="J. Gen. Appl. Microbiol.">
        <title>Aerobic degradation of cis-dichloroethene by the marine bacterium Marinobacter salsuginis strain 5N-3.</title>
        <authorList>
            <person name="Inoue Y."/>
            <person name="Fukunaga Y."/>
            <person name="Katsumata H."/>
            <person name="Ohji S."/>
            <person name="Hosoyama A."/>
            <person name="Mori K."/>
            <person name="Ando K."/>
        </authorList>
    </citation>
    <scope>NUCLEOTIDE SEQUENCE [LARGE SCALE GENOMIC DNA]</scope>
    <source>
        <strain evidence="2 3">5N-3</strain>
    </source>
</reference>
<dbReference type="PROSITE" id="PS51707">
    <property type="entry name" value="CYTH"/>
    <property type="match status" value="1"/>
</dbReference>
<name>A0A5M3PTB1_9GAMM</name>
<proteinExistence type="predicted"/>
<dbReference type="InterPro" id="IPR023577">
    <property type="entry name" value="CYTH_domain"/>
</dbReference>
<accession>A0A5M3PTB1</accession>
<evidence type="ECO:0000313" key="3">
    <source>
        <dbReference type="Proteomes" id="UP000340077"/>
    </source>
</evidence>
<sequence length="289" mass="31894">MEMATELEIKLSVSEAAQAQALQWLSARPEVLPGKTKSLVNRYFDTPKADLNRAKAALRIRKAGDDYIQTLKTRGEFVDGAHRREEWEWPVSGPDLDLSLLEDTPLNTDLDLGSLRVVFETNFQRNVLWLEEGQSVIEIALDSGSVAGNEARWPLHEVEFELKSGDGRHLVAWALELAREVPVFLNLISKAELGYFLAGLYRPEIVCNTEPLTVTEFLQALGSCWLLDEPFPADQLDLSKVANVAAAAGCGELWEHVVAELARGSTVRSLSENATEPGVLQLQLASSGQ</sequence>
<dbReference type="PANTHER" id="PTHR39569:SF1">
    <property type="entry name" value="INORGANIC TRIPHOSPHATASE"/>
    <property type="match status" value="1"/>
</dbReference>
<dbReference type="Proteomes" id="UP000340077">
    <property type="component" value="Unassembled WGS sequence"/>
</dbReference>
<dbReference type="GO" id="GO:0046872">
    <property type="term" value="F:metal ion binding"/>
    <property type="evidence" value="ECO:0007669"/>
    <property type="project" value="TreeGrafter"/>
</dbReference>
<dbReference type="Gene3D" id="2.40.320.10">
    <property type="entry name" value="Hypothetical Protein Pfu-838710-001"/>
    <property type="match status" value="1"/>
</dbReference>
<gene>
    <name evidence="2" type="ORF">MS5N3_34200</name>
</gene>
<dbReference type="CDD" id="cd07756">
    <property type="entry name" value="CYTH-like_Pase_CHAD"/>
    <property type="match status" value="1"/>
</dbReference>
<dbReference type="GO" id="GO:0050355">
    <property type="term" value="F:inorganic triphosphate phosphatase activity"/>
    <property type="evidence" value="ECO:0007669"/>
    <property type="project" value="InterPro"/>
</dbReference>
<dbReference type="SMART" id="SM01118">
    <property type="entry name" value="CYTH"/>
    <property type="match status" value="1"/>
</dbReference>
<organism evidence="2 3">
    <name type="scientific">Marinobacter salsuginis</name>
    <dbReference type="NCBI Taxonomy" id="418719"/>
    <lineage>
        <taxon>Bacteria</taxon>
        <taxon>Pseudomonadati</taxon>
        <taxon>Pseudomonadota</taxon>
        <taxon>Gammaproteobacteria</taxon>
        <taxon>Pseudomonadales</taxon>
        <taxon>Marinobacteraceae</taxon>
        <taxon>Marinobacter</taxon>
    </lineage>
</organism>